<name>A0A562R1Z0_9BURK</name>
<dbReference type="InterPro" id="IPR027381">
    <property type="entry name" value="LytR/CpsA/Psr_C"/>
</dbReference>
<feature type="repeat" description="TPR" evidence="1">
    <location>
        <begin position="39"/>
        <end position="72"/>
    </location>
</feature>
<dbReference type="SMART" id="SM00028">
    <property type="entry name" value="TPR"/>
    <property type="match status" value="4"/>
</dbReference>
<dbReference type="EMBL" id="VLLB01000007">
    <property type="protein sequence ID" value="TWI63057.1"/>
    <property type="molecule type" value="Genomic_DNA"/>
</dbReference>
<feature type="repeat" description="TPR" evidence="1">
    <location>
        <begin position="112"/>
        <end position="145"/>
    </location>
</feature>
<dbReference type="Gene3D" id="3.30.70.2390">
    <property type="match status" value="1"/>
</dbReference>
<keyword evidence="2" id="KW-0732">Signal</keyword>
<keyword evidence="5" id="KW-1185">Reference proteome</keyword>
<feature type="chain" id="PRO_5021826587" evidence="2">
    <location>
        <begin position="28"/>
        <end position="372"/>
    </location>
</feature>
<feature type="domain" description="LytR/CpsA/Psr regulator C-terminal" evidence="3">
    <location>
        <begin position="266"/>
        <end position="352"/>
    </location>
</feature>
<gene>
    <name evidence="4" type="ORF">IP91_03897</name>
</gene>
<dbReference type="InterPro" id="IPR019734">
    <property type="entry name" value="TPR_rpt"/>
</dbReference>
<accession>A0A562R1Z0</accession>
<comment type="caution">
    <text evidence="4">The sequence shown here is derived from an EMBL/GenBank/DDBJ whole genome shotgun (WGS) entry which is preliminary data.</text>
</comment>
<sequence length="372" mass="38711">MRTTRKLMAAACTGALLLACGTPPASRIPDGAGTAFLGADAYYTLGRVEHGAGRLVQARQAWQLALQVDPRHRAARNGLAVLRAGQGDYAGAIALWRTLVAESADAAPGERAFLLGNLGYALYLQGGYDEAVTLLEQACVLDPLQPQTWEQLAAVLAAAGDTARALRMTKQARTLRTHDIRRDYGLAGATASMPPGAGTAEGVAGSVAGSVAESARDVTPWPAGMARTELRQAGAVVEVHRIAAPEALAAPPSSGPRPVATTPALHLEISNGNGVRGMAAAWARRLQDQAWQSVRITNARPYTVPVTRIEYRGTADIASVARALAGRLGLATPLPMAGSTTTADLRIVLGRDQRARVARAAVHVPAGGRAVP</sequence>
<dbReference type="AlphaFoldDB" id="A0A562R1Z0"/>
<dbReference type="RefSeq" id="WP_145650877.1">
    <property type="nucleotide sequence ID" value="NZ_VLLB01000007.1"/>
</dbReference>
<dbReference type="Gene3D" id="1.25.40.10">
    <property type="entry name" value="Tetratricopeptide repeat domain"/>
    <property type="match status" value="1"/>
</dbReference>
<proteinExistence type="predicted"/>
<dbReference type="Pfam" id="PF13414">
    <property type="entry name" value="TPR_11"/>
    <property type="match status" value="1"/>
</dbReference>
<dbReference type="SUPFAM" id="SSF48452">
    <property type="entry name" value="TPR-like"/>
    <property type="match status" value="1"/>
</dbReference>
<feature type="signal peptide" evidence="2">
    <location>
        <begin position="1"/>
        <end position="27"/>
    </location>
</feature>
<protein>
    <submittedName>
        <fullName evidence="4">TPR repeat protein</fullName>
    </submittedName>
</protein>
<organism evidence="4 5">
    <name type="scientific">Pseudoduganella lurida</name>
    <dbReference type="NCBI Taxonomy" id="1036180"/>
    <lineage>
        <taxon>Bacteria</taxon>
        <taxon>Pseudomonadati</taxon>
        <taxon>Pseudomonadota</taxon>
        <taxon>Betaproteobacteria</taxon>
        <taxon>Burkholderiales</taxon>
        <taxon>Oxalobacteraceae</taxon>
        <taxon>Telluria group</taxon>
        <taxon>Pseudoduganella</taxon>
    </lineage>
</organism>
<evidence type="ECO:0000259" key="3">
    <source>
        <dbReference type="Pfam" id="PF13399"/>
    </source>
</evidence>
<evidence type="ECO:0000313" key="4">
    <source>
        <dbReference type="EMBL" id="TWI63057.1"/>
    </source>
</evidence>
<dbReference type="PROSITE" id="PS51257">
    <property type="entry name" value="PROKAR_LIPOPROTEIN"/>
    <property type="match status" value="1"/>
</dbReference>
<dbReference type="OrthoDB" id="8702141at2"/>
<keyword evidence="1" id="KW-0802">TPR repeat</keyword>
<evidence type="ECO:0000256" key="1">
    <source>
        <dbReference type="PROSITE-ProRule" id="PRU00339"/>
    </source>
</evidence>
<evidence type="ECO:0000313" key="5">
    <source>
        <dbReference type="Proteomes" id="UP000318431"/>
    </source>
</evidence>
<dbReference type="InterPro" id="IPR011990">
    <property type="entry name" value="TPR-like_helical_dom_sf"/>
</dbReference>
<reference evidence="4 5" key="1">
    <citation type="journal article" date="2015" name="Stand. Genomic Sci.">
        <title>Genomic Encyclopedia of Bacterial and Archaeal Type Strains, Phase III: the genomes of soil and plant-associated and newly described type strains.</title>
        <authorList>
            <person name="Whitman W.B."/>
            <person name="Woyke T."/>
            <person name="Klenk H.P."/>
            <person name="Zhou Y."/>
            <person name="Lilburn T.G."/>
            <person name="Beck B.J."/>
            <person name="De Vos P."/>
            <person name="Vandamme P."/>
            <person name="Eisen J.A."/>
            <person name="Garrity G."/>
            <person name="Hugenholtz P."/>
            <person name="Kyrpides N.C."/>
        </authorList>
    </citation>
    <scope>NUCLEOTIDE SEQUENCE [LARGE SCALE GENOMIC DNA]</scope>
    <source>
        <strain evidence="4 5">CGMCC 1.10822</strain>
    </source>
</reference>
<evidence type="ECO:0000256" key="2">
    <source>
        <dbReference type="SAM" id="SignalP"/>
    </source>
</evidence>
<dbReference type="PROSITE" id="PS50005">
    <property type="entry name" value="TPR"/>
    <property type="match status" value="2"/>
</dbReference>
<dbReference type="Proteomes" id="UP000318431">
    <property type="component" value="Unassembled WGS sequence"/>
</dbReference>
<dbReference type="Pfam" id="PF13399">
    <property type="entry name" value="LytR_C"/>
    <property type="match status" value="1"/>
</dbReference>